<dbReference type="eggNOG" id="COG4585">
    <property type="taxonomic scope" value="Bacteria"/>
</dbReference>
<dbReference type="AlphaFoldDB" id="F8EYF0"/>
<keyword evidence="3" id="KW-0597">Phosphoprotein</keyword>
<evidence type="ECO:0000256" key="1">
    <source>
        <dbReference type="ARBA" id="ARBA00000085"/>
    </source>
</evidence>
<evidence type="ECO:0000256" key="9">
    <source>
        <dbReference type="SAM" id="Phobius"/>
    </source>
</evidence>
<dbReference type="PANTHER" id="PTHR24421:SF10">
    <property type="entry name" value="NITRATE_NITRITE SENSOR PROTEIN NARQ"/>
    <property type="match status" value="1"/>
</dbReference>
<keyword evidence="7" id="KW-0067">ATP-binding</keyword>
<keyword evidence="13" id="KW-1185">Reference proteome</keyword>
<evidence type="ECO:0000313" key="13">
    <source>
        <dbReference type="Proteomes" id="UP000000503"/>
    </source>
</evidence>
<dbReference type="Gene3D" id="3.30.565.10">
    <property type="entry name" value="Histidine kinase-like ATPase, C-terminal domain"/>
    <property type="match status" value="1"/>
</dbReference>
<dbReference type="GO" id="GO:0005524">
    <property type="term" value="F:ATP binding"/>
    <property type="evidence" value="ECO:0007669"/>
    <property type="project" value="UniProtKB-KW"/>
</dbReference>
<dbReference type="Gene3D" id="1.20.5.1930">
    <property type="match status" value="1"/>
</dbReference>
<reference evidence="13" key="1">
    <citation type="journal article" date="2013" name="Stand. Genomic Sci.">
        <title>Genome sequence of the thermophilic fresh-water bacterium Spirochaeta caldaria type strain (H1(T)), reclassification of Spirochaeta caldaria, Spirochaeta stenostrepta, and Spirochaeta zuelzerae in the genus Treponema as Treponema caldaria comb. nov., Treponema stenostrepta comb. nov., and Treponema zuelzerae comb. nov., and emendation of the genus Treponema.</title>
        <authorList>
            <person name="Abt B."/>
            <person name="Goker M."/>
            <person name="Scheuner C."/>
            <person name="Han C."/>
            <person name="Lu M."/>
            <person name="Misra M."/>
            <person name="Lapidus A."/>
            <person name="Nolan M."/>
            <person name="Lucas S."/>
            <person name="Hammon N."/>
            <person name="Deshpande S."/>
            <person name="Cheng J.F."/>
            <person name="Tapia R."/>
            <person name="Goodwin L.A."/>
            <person name="Pitluck S."/>
            <person name="Liolios K."/>
            <person name="Pagani I."/>
            <person name="Ivanova N."/>
            <person name="Mavromatis K."/>
            <person name="Mikhailova N."/>
            <person name="Huntemann M."/>
            <person name="Pati A."/>
            <person name="Chen A."/>
            <person name="Palaniappan K."/>
            <person name="Land M."/>
            <person name="Hauser L."/>
            <person name="Jeffries C.D."/>
            <person name="Rohde M."/>
            <person name="Spring S."/>
            <person name="Gronow S."/>
            <person name="Detter J.C."/>
            <person name="Bristow J."/>
            <person name="Eisen J.A."/>
            <person name="Markowitz V."/>
            <person name="Hugenholtz P."/>
            <person name="Kyrpides N.C."/>
            <person name="Woyke T."/>
            <person name="Klenk H.P."/>
        </authorList>
    </citation>
    <scope>NUCLEOTIDE SEQUENCE</scope>
    <source>
        <strain evidence="13">ATCC 51460 / DSM 7334 / H1</strain>
    </source>
</reference>
<feature type="domain" description="Histidine kinase/HSP90-like ATPase" evidence="10">
    <location>
        <begin position="316"/>
        <end position="402"/>
    </location>
</feature>
<evidence type="ECO:0000259" key="10">
    <source>
        <dbReference type="Pfam" id="PF02518"/>
    </source>
</evidence>
<dbReference type="InterPro" id="IPR036890">
    <property type="entry name" value="HATPase_C_sf"/>
</dbReference>
<keyword evidence="9" id="KW-0472">Membrane</keyword>
<keyword evidence="5" id="KW-0547">Nucleotide-binding</keyword>
<keyword evidence="9" id="KW-1133">Transmembrane helix</keyword>
<sequence length="408" mass="44610">MGNHLITEKLKPLCMFINLILFGIALFQYYIDGRPADIPDLWDTQFYFLVVVAFVCILLAVALAEKPGAIIPLVLSLISIVVAVTPEGNRIGIRLCLFAATAISGGLCVPPPFNLAMGPVVIFAAFASIRTELAWDVWLVKPDYSERLGSIVVIAALFSISAAFAYAIRTIREQGSEIGNLENTIAQLTTANIGFQEYAKYVEEQSREMERKRITKEIHDIIGYTLTTVIMLLREAKLYIAGNTPMKNILDEADQQCQSGLAETRQSLRQLRSIETAAVPLVDAIRKLAYSFQHATGVQVQVDFGNAIGEVSESTQNTIIRLLQEGMTNALRHGKASKIMISFWVHEGFLIIDMMDNGRGTTEFNEGIGLAGMRENISALGGEFCAGPITGGFKLTAHIPLKEAGHGA</sequence>
<dbReference type="Pfam" id="PF02518">
    <property type="entry name" value="HATPase_c"/>
    <property type="match status" value="1"/>
</dbReference>
<evidence type="ECO:0000256" key="8">
    <source>
        <dbReference type="ARBA" id="ARBA00023012"/>
    </source>
</evidence>
<evidence type="ECO:0000256" key="6">
    <source>
        <dbReference type="ARBA" id="ARBA00022777"/>
    </source>
</evidence>
<dbReference type="InterPro" id="IPR003594">
    <property type="entry name" value="HATPase_dom"/>
</dbReference>
<dbReference type="GO" id="GO:0016020">
    <property type="term" value="C:membrane"/>
    <property type="evidence" value="ECO:0007669"/>
    <property type="project" value="InterPro"/>
</dbReference>
<evidence type="ECO:0000256" key="5">
    <source>
        <dbReference type="ARBA" id="ARBA00022741"/>
    </source>
</evidence>
<keyword evidence="9" id="KW-0812">Transmembrane</keyword>
<feature type="transmembrane region" description="Helical" evidence="9">
    <location>
        <begin position="12"/>
        <end position="31"/>
    </location>
</feature>
<feature type="domain" description="Signal transduction histidine kinase subgroup 3 dimerisation and phosphoacceptor" evidence="11">
    <location>
        <begin position="210"/>
        <end position="273"/>
    </location>
</feature>
<keyword evidence="8" id="KW-0902">Two-component regulatory system</keyword>
<evidence type="ECO:0000256" key="7">
    <source>
        <dbReference type="ARBA" id="ARBA00022840"/>
    </source>
</evidence>
<dbReference type="STRING" id="744872.Spica_0214"/>
<feature type="transmembrane region" description="Helical" evidence="9">
    <location>
        <begin position="69"/>
        <end position="85"/>
    </location>
</feature>
<dbReference type="OrthoDB" id="9781904at2"/>
<evidence type="ECO:0000256" key="3">
    <source>
        <dbReference type="ARBA" id="ARBA00022553"/>
    </source>
</evidence>
<dbReference type="KEGG" id="scd:Spica_0214"/>
<feature type="transmembrane region" description="Helical" evidence="9">
    <location>
        <begin position="147"/>
        <end position="168"/>
    </location>
</feature>
<gene>
    <name evidence="12" type="ordered locus">Spica_0214</name>
</gene>
<accession>F8EYF0</accession>
<dbReference type="GO" id="GO:0046983">
    <property type="term" value="F:protein dimerization activity"/>
    <property type="evidence" value="ECO:0007669"/>
    <property type="project" value="InterPro"/>
</dbReference>
<feature type="transmembrane region" description="Helical" evidence="9">
    <location>
        <begin position="116"/>
        <end position="135"/>
    </location>
</feature>
<feature type="transmembrane region" description="Helical" evidence="9">
    <location>
        <begin position="46"/>
        <end position="64"/>
    </location>
</feature>
<evidence type="ECO:0000259" key="11">
    <source>
        <dbReference type="Pfam" id="PF07730"/>
    </source>
</evidence>
<dbReference type="PANTHER" id="PTHR24421">
    <property type="entry name" value="NITRATE/NITRITE SENSOR PROTEIN NARX-RELATED"/>
    <property type="match status" value="1"/>
</dbReference>
<evidence type="ECO:0000256" key="4">
    <source>
        <dbReference type="ARBA" id="ARBA00022679"/>
    </source>
</evidence>
<proteinExistence type="predicted"/>
<dbReference type="InterPro" id="IPR050482">
    <property type="entry name" value="Sensor_HK_TwoCompSys"/>
</dbReference>
<organism evidence="12 13">
    <name type="scientific">Gracilinema caldarium (strain ATCC 51460 / DSM 7334 / H1)</name>
    <name type="common">Treponema caldarium</name>
    <dbReference type="NCBI Taxonomy" id="744872"/>
    <lineage>
        <taxon>Bacteria</taxon>
        <taxon>Pseudomonadati</taxon>
        <taxon>Spirochaetota</taxon>
        <taxon>Spirochaetia</taxon>
        <taxon>Spirochaetales</taxon>
        <taxon>Breznakiellaceae</taxon>
        <taxon>Gracilinema</taxon>
    </lineage>
</organism>
<dbReference type="SUPFAM" id="SSF55874">
    <property type="entry name" value="ATPase domain of HSP90 chaperone/DNA topoisomerase II/histidine kinase"/>
    <property type="match status" value="1"/>
</dbReference>
<dbReference type="CDD" id="cd16917">
    <property type="entry name" value="HATPase_UhpB-NarQ-NarX-like"/>
    <property type="match status" value="1"/>
</dbReference>
<dbReference type="InterPro" id="IPR011712">
    <property type="entry name" value="Sig_transdc_His_kin_sub3_dim/P"/>
</dbReference>
<keyword evidence="6 12" id="KW-0418">Kinase</keyword>
<dbReference type="HOGENOM" id="CLU_000445_20_15_12"/>
<evidence type="ECO:0000313" key="12">
    <source>
        <dbReference type="EMBL" id="AEJ18382.1"/>
    </source>
</evidence>
<dbReference type="Proteomes" id="UP000000503">
    <property type="component" value="Chromosome"/>
</dbReference>
<keyword evidence="4" id="KW-0808">Transferase</keyword>
<name>F8EYF0_GRAC1</name>
<dbReference type="RefSeq" id="WP_013967695.1">
    <property type="nucleotide sequence ID" value="NC_015732.1"/>
</dbReference>
<dbReference type="EC" id="2.7.13.3" evidence="2"/>
<protein>
    <recommendedName>
        <fullName evidence="2">histidine kinase</fullName>
        <ecNumber evidence="2">2.7.13.3</ecNumber>
    </recommendedName>
</protein>
<dbReference type="Pfam" id="PF07730">
    <property type="entry name" value="HisKA_3"/>
    <property type="match status" value="1"/>
</dbReference>
<dbReference type="EMBL" id="CP002868">
    <property type="protein sequence ID" value="AEJ18382.1"/>
    <property type="molecule type" value="Genomic_DNA"/>
</dbReference>
<evidence type="ECO:0000256" key="2">
    <source>
        <dbReference type="ARBA" id="ARBA00012438"/>
    </source>
</evidence>
<dbReference type="GO" id="GO:0000155">
    <property type="term" value="F:phosphorelay sensor kinase activity"/>
    <property type="evidence" value="ECO:0007669"/>
    <property type="project" value="InterPro"/>
</dbReference>
<comment type="catalytic activity">
    <reaction evidence="1">
        <text>ATP + protein L-histidine = ADP + protein N-phospho-L-histidine.</text>
        <dbReference type="EC" id="2.7.13.3"/>
    </reaction>
</comment>